<protein>
    <submittedName>
        <fullName evidence="2">Uncharacterized protein</fullName>
    </submittedName>
</protein>
<name>A0AAN9A0K9_HALRR</name>
<feature type="region of interest" description="Disordered" evidence="1">
    <location>
        <begin position="48"/>
        <end position="102"/>
    </location>
</feature>
<feature type="region of interest" description="Disordered" evidence="1">
    <location>
        <begin position="172"/>
        <end position="208"/>
    </location>
</feature>
<feature type="non-terminal residue" evidence="2">
    <location>
        <position position="390"/>
    </location>
</feature>
<dbReference type="EMBL" id="JAXCGZ010010079">
    <property type="protein sequence ID" value="KAK7075831.1"/>
    <property type="molecule type" value="Genomic_DNA"/>
</dbReference>
<accession>A0AAN9A0K9</accession>
<dbReference type="Proteomes" id="UP001381693">
    <property type="component" value="Unassembled WGS sequence"/>
</dbReference>
<evidence type="ECO:0000313" key="3">
    <source>
        <dbReference type="Proteomes" id="UP001381693"/>
    </source>
</evidence>
<proteinExistence type="predicted"/>
<evidence type="ECO:0000313" key="2">
    <source>
        <dbReference type="EMBL" id="KAK7075831.1"/>
    </source>
</evidence>
<comment type="caution">
    <text evidence="2">The sequence shown here is derived from an EMBL/GenBank/DDBJ whole genome shotgun (WGS) entry which is preliminary data.</text>
</comment>
<keyword evidence="3" id="KW-1185">Reference proteome</keyword>
<evidence type="ECO:0000256" key="1">
    <source>
        <dbReference type="SAM" id="MobiDB-lite"/>
    </source>
</evidence>
<organism evidence="2 3">
    <name type="scientific">Halocaridina rubra</name>
    <name type="common">Hawaiian red shrimp</name>
    <dbReference type="NCBI Taxonomy" id="373956"/>
    <lineage>
        <taxon>Eukaryota</taxon>
        <taxon>Metazoa</taxon>
        <taxon>Ecdysozoa</taxon>
        <taxon>Arthropoda</taxon>
        <taxon>Crustacea</taxon>
        <taxon>Multicrustacea</taxon>
        <taxon>Malacostraca</taxon>
        <taxon>Eumalacostraca</taxon>
        <taxon>Eucarida</taxon>
        <taxon>Decapoda</taxon>
        <taxon>Pleocyemata</taxon>
        <taxon>Caridea</taxon>
        <taxon>Atyoidea</taxon>
        <taxon>Atyidae</taxon>
        <taxon>Halocaridina</taxon>
    </lineage>
</organism>
<feature type="compositionally biased region" description="Basic and acidic residues" evidence="1">
    <location>
        <begin position="80"/>
        <end position="91"/>
    </location>
</feature>
<gene>
    <name evidence="2" type="ORF">SK128_025399</name>
</gene>
<reference evidence="2 3" key="1">
    <citation type="submission" date="2023-11" db="EMBL/GenBank/DDBJ databases">
        <title>Halocaridina rubra genome assembly.</title>
        <authorList>
            <person name="Smith C."/>
        </authorList>
    </citation>
    <scope>NUCLEOTIDE SEQUENCE [LARGE SCALE GENOMIC DNA]</scope>
    <source>
        <strain evidence="2">EP-1</strain>
        <tissue evidence="2">Whole</tissue>
    </source>
</reference>
<feature type="region of interest" description="Disordered" evidence="1">
    <location>
        <begin position="223"/>
        <end position="243"/>
    </location>
</feature>
<dbReference type="AlphaFoldDB" id="A0AAN9A0K9"/>
<feature type="compositionally biased region" description="Basic and acidic residues" evidence="1">
    <location>
        <begin position="186"/>
        <end position="208"/>
    </location>
</feature>
<sequence length="390" mass="43033">MLPSTSSPVESASVPASLTETLSCSPDYLTQKKGVHVADLKKENVDIPSKGDFHLYSPQSNHEEGCSSSVHPPDLCSESGQEHQHSFDPHKRSSLSSEEDVDDTIAQAVCDTKFVTSLSHINDPEQNILEENEALGIPSSKHLEDEHAMETESTLPPINSVSLPDLCDTRRGSHSKHLLDSGALKTYERDTPGESERESSHEANVESENHNIILCETEPVAGNSKDRVESESYSVDSCDEDNLDNRLSADEMVDENVESDGTCESNILEESDIPKINEGDCVSSTDDGILECASSEIQECMGPVEDYLVHDNQQISLVACGITHCNPSSFQQQDVEMTEVTEEEQGIHLIRHNLHHSSHPMFLKWPCLFYITEEHLPSFSIDSHGRHIGS</sequence>